<dbReference type="Gene3D" id="3.80.10.10">
    <property type="entry name" value="Ribonuclease Inhibitor"/>
    <property type="match status" value="3"/>
</dbReference>
<organism evidence="7 8">
    <name type="scientific">Bugula neritina</name>
    <name type="common">Brown bryozoan</name>
    <name type="synonym">Sertularia neritina</name>
    <dbReference type="NCBI Taxonomy" id="10212"/>
    <lineage>
        <taxon>Eukaryota</taxon>
        <taxon>Metazoa</taxon>
        <taxon>Spiralia</taxon>
        <taxon>Lophotrochozoa</taxon>
        <taxon>Bryozoa</taxon>
        <taxon>Gymnolaemata</taxon>
        <taxon>Cheilostomatida</taxon>
        <taxon>Flustrina</taxon>
        <taxon>Buguloidea</taxon>
        <taxon>Bugulidae</taxon>
        <taxon>Bugula</taxon>
    </lineage>
</organism>
<dbReference type="InterPro" id="IPR001611">
    <property type="entry name" value="Leu-rich_rpt"/>
</dbReference>
<keyword evidence="5 6" id="KW-0472">Membrane</keyword>
<dbReference type="PANTHER" id="PTHR24365:SF541">
    <property type="entry name" value="PROTEIN TOLL-RELATED"/>
    <property type="match status" value="1"/>
</dbReference>
<dbReference type="InterPro" id="IPR032675">
    <property type="entry name" value="LRR_dom_sf"/>
</dbReference>
<comment type="caution">
    <text evidence="7">The sequence shown here is derived from an EMBL/GenBank/DDBJ whole genome shotgun (WGS) entry which is preliminary data.</text>
</comment>
<gene>
    <name evidence="7" type="ORF">EB796_019977</name>
</gene>
<dbReference type="PROSITE" id="PS51450">
    <property type="entry name" value="LRR"/>
    <property type="match status" value="2"/>
</dbReference>
<dbReference type="OrthoDB" id="1081807at2759"/>
<keyword evidence="8" id="KW-1185">Reference proteome</keyword>
<accession>A0A7J7J6B7</accession>
<dbReference type="GO" id="GO:0005886">
    <property type="term" value="C:plasma membrane"/>
    <property type="evidence" value="ECO:0007669"/>
    <property type="project" value="TreeGrafter"/>
</dbReference>
<keyword evidence="2 6" id="KW-0812">Transmembrane</keyword>
<proteinExistence type="predicted"/>
<dbReference type="SUPFAM" id="SSF52200">
    <property type="entry name" value="Toll/Interleukin receptor TIR domain"/>
    <property type="match status" value="1"/>
</dbReference>
<evidence type="ECO:0000256" key="3">
    <source>
        <dbReference type="ARBA" id="ARBA00022729"/>
    </source>
</evidence>
<dbReference type="GO" id="GO:0007165">
    <property type="term" value="P:signal transduction"/>
    <property type="evidence" value="ECO:0007669"/>
    <property type="project" value="TreeGrafter"/>
</dbReference>
<dbReference type="Proteomes" id="UP000593567">
    <property type="component" value="Unassembled WGS sequence"/>
</dbReference>
<evidence type="ECO:0000256" key="4">
    <source>
        <dbReference type="ARBA" id="ARBA00022989"/>
    </source>
</evidence>
<dbReference type="AlphaFoldDB" id="A0A7J7J6B7"/>
<comment type="subcellular location">
    <subcellularLocation>
        <location evidence="1">Membrane</location>
        <topology evidence="1">Single-pass membrane protein</topology>
    </subcellularLocation>
</comment>
<evidence type="ECO:0000313" key="7">
    <source>
        <dbReference type="EMBL" id="KAF6021712.1"/>
    </source>
</evidence>
<evidence type="ECO:0000256" key="1">
    <source>
        <dbReference type="ARBA" id="ARBA00004167"/>
    </source>
</evidence>
<reference evidence="7" key="1">
    <citation type="submission" date="2020-06" db="EMBL/GenBank/DDBJ databases">
        <title>Draft genome of Bugula neritina, a colonial animal packing powerful symbionts and potential medicines.</title>
        <authorList>
            <person name="Rayko M."/>
        </authorList>
    </citation>
    <scope>NUCLEOTIDE SEQUENCE [LARGE SCALE GENOMIC DNA]</scope>
    <source>
        <strain evidence="7">Kwan_BN1</strain>
    </source>
</reference>
<dbReference type="GO" id="GO:0038023">
    <property type="term" value="F:signaling receptor activity"/>
    <property type="evidence" value="ECO:0007669"/>
    <property type="project" value="TreeGrafter"/>
</dbReference>
<dbReference type="PANTHER" id="PTHR24365">
    <property type="entry name" value="TOLL-LIKE RECEPTOR"/>
    <property type="match status" value="1"/>
</dbReference>
<dbReference type="SUPFAM" id="SSF52047">
    <property type="entry name" value="RNI-like"/>
    <property type="match status" value="1"/>
</dbReference>
<evidence type="ECO:0000256" key="2">
    <source>
        <dbReference type="ARBA" id="ARBA00022692"/>
    </source>
</evidence>
<keyword evidence="3" id="KW-0732">Signal</keyword>
<feature type="transmembrane region" description="Helical" evidence="6">
    <location>
        <begin position="718"/>
        <end position="741"/>
    </location>
</feature>
<protein>
    <recommendedName>
        <fullName evidence="9">TIR domain-containing protein</fullName>
    </recommendedName>
</protein>
<sequence>MDCSDSQITQFSVTPTINTTGIRVLKLNHNHLNSIPDLSPFTDLESLDLSYNKISFIGPFVFASNTRLLHLNISFNNILLSNKTVSTDSFKGLTTLKTLRLKQKKGHKPAQGFDYSALAPLNNSLEELYLIGTPAFSSVFTEFHRLHTLSIGGSDCEVPELTNTSMSPLSSLPLKRFSARNCRVNSINQEFLKSFTNYLLKLDLSCNPLKEHFSEIVNGIANSKLHTLLLDHINIPEKTTDFCWWGVSNDDIRPFSTIPLQVLSMQANHIQTPATLNLREYCQGLLYLDISQNELNHSSLQVSSSAEGQKLSSSVKALFFNIELQTPFIRYIAFRGMTKDYSCDGHNYYSDLLDCNQDSYLFTEDRFDWNITHNPDIVDIHVLTKIKKYLRIKCSHNFATYLSCLNKTKLIYYATDYIRKEGIDYVSNEAVEFTVRYYWDRIHTLLSRGLNFYFVPAHLTTLAVDYNDFTLSEDVRRNEASSLSSDFEMYLNNLETITASYSQVGFISCSNITGYQYLSKLVCIDCSIVGWSHDFLTNFPVKTLVFSKNKFGEKLRNDITGELLGGAPALEELHFGNQEGGILYFSDFHFFSHHPNLTHLDLHGNELLSWNITISKNLKLNYLNLINNNIHYIEEAFRNEFDNQSLNNNFFVDLTGNSVLCSNNESHVNYIHWLITSPAIKCNSQFYCYGLDMTISDYYDSLAVSTSTYSSRGQSEQLVTISVATAIVTVLVLFLIAMMYFNCHSLLLRFYQNKLGSSTAEECKAFASHTNGFTVKLIELLIEIKCFNITITSSEINTLPGEVSRLATAKLIAQSGKRVIFVTPDYMKDDVTKFEFELIKLKPVSELLVVTVGISSVSQLDHLPKLLTRLIMDKKHLEWPVGVCSTSAGSHNREGFIKTFVETLGNRSSEVLNHI</sequence>
<evidence type="ECO:0000256" key="6">
    <source>
        <dbReference type="SAM" id="Phobius"/>
    </source>
</evidence>
<dbReference type="SUPFAM" id="SSF52058">
    <property type="entry name" value="L domain-like"/>
    <property type="match status" value="1"/>
</dbReference>
<dbReference type="InterPro" id="IPR035897">
    <property type="entry name" value="Toll_tir_struct_dom_sf"/>
</dbReference>
<dbReference type="Pfam" id="PF13855">
    <property type="entry name" value="LRR_8"/>
    <property type="match status" value="1"/>
</dbReference>
<name>A0A7J7J6B7_BUGNE</name>
<evidence type="ECO:0000256" key="5">
    <source>
        <dbReference type="ARBA" id="ARBA00023136"/>
    </source>
</evidence>
<evidence type="ECO:0000313" key="8">
    <source>
        <dbReference type="Proteomes" id="UP000593567"/>
    </source>
</evidence>
<keyword evidence="4 6" id="KW-1133">Transmembrane helix</keyword>
<dbReference type="EMBL" id="VXIV02002975">
    <property type="protein sequence ID" value="KAF6021712.1"/>
    <property type="molecule type" value="Genomic_DNA"/>
</dbReference>
<evidence type="ECO:0008006" key="9">
    <source>
        <dbReference type="Google" id="ProtNLM"/>
    </source>
</evidence>